<dbReference type="RefSeq" id="WP_094661674.1">
    <property type="nucleotide sequence ID" value="NZ_MWWV01000001.1"/>
</dbReference>
<comment type="caution">
    <text evidence="1">The sequence shown here is derived from an EMBL/GenBank/DDBJ whole genome shotgun (WGS) entry which is preliminary data.</text>
</comment>
<organism evidence="1 2">
    <name type="scientific">Bifidobacterium tissieri</name>
    <dbReference type="NCBI Taxonomy" id="1630162"/>
    <lineage>
        <taxon>Bacteria</taxon>
        <taxon>Bacillati</taxon>
        <taxon>Actinomycetota</taxon>
        <taxon>Actinomycetes</taxon>
        <taxon>Bifidobacteriales</taxon>
        <taxon>Bifidobacteriaceae</taxon>
        <taxon>Bifidobacterium</taxon>
    </lineage>
</organism>
<gene>
    <name evidence="1" type="ORF">BTIS_0063</name>
</gene>
<sequence>MTDTIRRLILIEGRLARTPEIDDAAQTARLTIGIRTADGPETITGTARGASHLDNLARHNAARRTPIMIRGHVDDGPDIRIETIALDLSHDPDEATP</sequence>
<name>A0A261FJK1_9BIFI</name>
<protein>
    <submittedName>
        <fullName evidence="1">Uncharacterized protein</fullName>
    </submittedName>
</protein>
<keyword evidence="2" id="KW-1185">Reference proteome</keyword>
<dbReference type="AlphaFoldDB" id="A0A261FJK1"/>
<evidence type="ECO:0000313" key="1">
    <source>
        <dbReference type="EMBL" id="OZG59332.1"/>
    </source>
</evidence>
<dbReference type="EMBL" id="MWWV01000001">
    <property type="protein sequence ID" value="OZG59332.1"/>
    <property type="molecule type" value="Genomic_DNA"/>
</dbReference>
<proteinExistence type="predicted"/>
<reference evidence="1 2" key="1">
    <citation type="journal article" date="2017" name="BMC Genomics">
        <title>Comparative genomic and phylogenomic analyses of the Bifidobacteriaceae family.</title>
        <authorList>
            <person name="Lugli G.A."/>
            <person name="Milani C."/>
            <person name="Turroni F."/>
            <person name="Duranti S."/>
            <person name="Mancabelli L."/>
            <person name="Mangifesta M."/>
            <person name="Ferrario C."/>
            <person name="Modesto M."/>
            <person name="Mattarelli P."/>
            <person name="Jiri K."/>
            <person name="van Sinderen D."/>
            <person name="Ventura M."/>
        </authorList>
    </citation>
    <scope>NUCLEOTIDE SEQUENCE [LARGE SCALE GENOMIC DNA]</scope>
    <source>
        <strain evidence="1 2">DSM 100201</strain>
    </source>
</reference>
<dbReference type="Proteomes" id="UP000216444">
    <property type="component" value="Unassembled WGS sequence"/>
</dbReference>
<evidence type="ECO:0000313" key="2">
    <source>
        <dbReference type="Proteomes" id="UP000216444"/>
    </source>
</evidence>
<accession>A0A261FJK1</accession>